<evidence type="ECO:0000256" key="2">
    <source>
        <dbReference type="SAM" id="Phobius"/>
    </source>
</evidence>
<name>U4LS94_PYROM</name>
<feature type="region of interest" description="Disordered" evidence="1">
    <location>
        <begin position="218"/>
        <end position="240"/>
    </location>
</feature>
<evidence type="ECO:0000313" key="3">
    <source>
        <dbReference type="EMBL" id="CCX34459.1"/>
    </source>
</evidence>
<accession>U4LS94</accession>
<dbReference type="EMBL" id="HF936538">
    <property type="protein sequence ID" value="CCX34459.1"/>
    <property type="molecule type" value="Genomic_DNA"/>
</dbReference>
<feature type="region of interest" description="Disordered" evidence="1">
    <location>
        <begin position="135"/>
        <end position="158"/>
    </location>
</feature>
<sequence>MEEDTHTTMVGDLRISVTRTAPDNNLFTKYTTLSVVMSIVTITVLAHLAVFLWMCFRKVPPRRNSDLEGDHRSPPPTYRSTSALSDFQLELSLGASRPKSFIEEMNETGLPFPQKPPQLHIVEPVEPQIFQDLPKRRPSKLSPTAFRGPRSPLPLRPRPSLEQRITEQVVEIDGDSFDDSMPPPQLSPRPRAHYDSATTKKDHLASPQIIIAGPVAGDADEGRMSLESEDDYEEDYQESFSGAMARQRDIERLLAERIVIAEEKKRLRMLQELDEREKTVKAKLVALGYGA</sequence>
<proteinExistence type="predicted"/>
<keyword evidence="2" id="KW-0472">Membrane</keyword>
<gene>
    <name evidence="3" type="ORF">PCON_03723</name>
</gene>
<feature type="compositionally biased region" description="Basic and acidic residues" evidence="1">
    <location>
        <begin position="192"/>
        <end position="201"/>
    </location>
</feature>
<keyword evidence="2" id="KW-0812">Transmembrane</keyword>
<reference evidence="3 4" key="1">
    <citation type="journal article" date="2013" name="PLoS Genet.">
        <title>The genome and development-dependent transcriptomes of Pyronema confluens: a window into fungal evolution.</title>
        <authorList>
            <person name="Traeger S."/>
            <person name="Altegoer F."/>
            <person name="Freitag M."/>
            <person name="Gabaldon T."/>
            <person name="Kempken F."/>
            <person name="Kumar A."/>
            <person name="Marcet-Houben M."/>
            <person name="Poggeler S."/>
            <person name="Stajich J.E."/>
            <person name="Nowrousian M."/>
        </authorList>
    </citation>
    <scope>NUCLEOTIDE SEQUENCE [LARGE SCALE GENOMIC DNA]</scope>
    <source>
        <strain evidence="4">CBS 100304</strain>
        <tissue evidence="3">Vegetative mycelium</tissue>
    </source>
</reference>
<keyword evidence="4" id="KW-1185">Reference proteome</keyword>
<evidence type="ECO:0000256" key="1">
    <source>
        <dbReference type="SAM" id="MobiDB-lite"/>
    </source>
</evidence>
<dbReference type="AlphaFoldDB" id="U4LS94"/>
<feature type="compositionally biased region" description="Acidic residues" evidence="1">
    <location>
        <begin position="227"/>
        <end position="237"/>
    </location>
</feature>
<protein>
    <submittedName>
        <fullName evidence="3">Uncharacterized protein</fullName>
    </submittedName>
</protein>
<dbReference type="OrthoDB" id="10383779at2759"/>
<keyword evidence="2" id="KW-1133">Transmembrane helix</keyword>
<evidence type="ECO:0000313" key="4">
    <source>
        <dbReference type="Proteomes" id="UP000018144"/>
    </source>
</evidence>
<feature type="transmembrane region" description="Helical" evidence="2">
    <location>
        <begin position="35"/>
        <end position="56"/>
    </location>
</feature>
<organism evidence="3 4">
    <name type="scientific">Pyronema omphalodes (strain CBS 100304)</name>
    <name type="common">Pyronema confluens</name>
    <dbReference type="NCBI Taxonomy" id="1076935"/>
    <lineage>
        <taxon>Eukaryota</taxon>
        <taxon>Fungi</taxon>
        <taxon>Dikarya</taxon>
        <taxon>Ascomycota</taxon>
        <taxon>Pezizomycotina</taxon>
        <taxon>Pezizomycetes</taxon>
        <taxon>Pezizales</taxon>
        <taxon>Pyronemataceae</taxon>
        <taxon>Pyronema</taxon>
    </lineage>
</organism>
<dbReference type="Proteomes" id="UP000018144">
    <property type="component" value="Unassembled WGS sequence"/>
</dbReference>
<feature type="region of interest" description="Disordered" evidence="1">
    <location>
        <begin position="171"/>
        <end position="201"/>
    </location>
</feature>